<evidence type="ECO:0000256" key="1">
    <source>
        <dbReference type="SAM" id="Phobius"/>
    </source>
</evidence>
<evidence type="ECO:0000313" key="2">
    <source>
        <dbReference type="EMBL" id="MDR6553833.1"/>
    </source>
</evidence>
<keyword evidence="1" id="KW-0472">Membrane</keyword>
<name>A0ABU1P258_9BACL</name>
<dbReference type="EMBL" id="JAVDSB010000012">
    <property type="protein sequence ID" value="MDR6553833.1"/>
    <property type="molecule type" value="Genomic_DNA"/>
</dbReference>
<evidence type="ECO:0008006" key="4">
    <source>
        <dbReference type="Google" id="ProtNLM"/>
    </source>
</evidence>
<dbReference type="RefSeq" id="WP_310501276.1">
    <property type="nucleotide sequence ID" value="NZ_JAVDSB010000012.1"/>
</dbReference>
<protein>
    <recommendedName>
        <fullName evidence="4">50S ribosomal protein L33</fullName>
    </recommendedName>
</protein>
<keyword evidence="1" id="KW-0812">Transmembrane</keyword>
<keyword evidence="1" id="KW-1133">Transmembrane helix</keyword>
<organism evidence="2 3">
    <name type="scientific">Paenibacillus qinlingensis</name>
    <dbReference type="NCBI Taxonomy" id="1837343"/>
    <lineage>
        <taxon>Bacteria</taxon>
        <taxon>Bacillati</taxon>
        <taxon>Bacillota</taxon>
        <taxon>Bacilli</taxon>
        <taxon>Bacillales</taxon>
        <taxon>Paenibacillaceae</taxon>
        <taxon>Paenibacillus</taxon>
    </lineage>
</organism>
<sequence length="110" mass="11240">MASRIRKEEVRKLIGKDILAVKKDGTQVTGKLVRISGNTLIVAPQNGKKVQVKAIIPLVLFDLLAIGTAPYAYGGFGGGFGGYGGGFGGGFGGFPYGGGFGGFGGPGLWF</sequence>
<feature type="transmembrane region" description="Helical" evidence="1">
    <location>
        <begin position="54"/>
        <end position="73"/>
    </location>
</feature>
<proteinExistence type="predicted"/>
<comment type="caution">
    <text evidence="2">The sequence shown here is derived from an EMBL/GenBank/DDBJ whole genome shotgun (WGS) entry which is preliminary data.</text>
</comment>
<accession>A0ABU1P258</accession>
<dbReference type="Proteomes" id="UP001267290">
    <property type="component" value="Unassembled WGS sequence"/>
</dbReference>
<evidence type="ECO:0000313" key="3">
    <source>
        <dbReference type="Proteomes" id="UP001267290"/>
    </source>
</evidence>
<gene>
    <name evidence="2" type="ORF">J2736_005043</name>
</gene>
<keyword evidence="3" id="KW-1185">Reference proteome</keyword>
<reference evidence="2 3" key="1">
    <citation type="submission" date="2023-07" db="EMBL/GenBank/DDBJ databases">
        <title>Sorghum-associated microbial communities from plants grown in Nebraska, USA.</title>
        <authorList>
            <person name="Schachtman D."/>
        </authorList>
    </citation>
    <scope>NUCLEOTIDE SEQUENCE [LARGE SCALE GENOMIC DNA]</scope>
    <source>
        <strain evidence="2 3">CC258</strain>
    </source>
</reference>